<keyword evidence="2 4" id="KW-0238">DNA-binding</keyword>
<feature type="DNA-binding region" description="H-T-H motif" evidence="4">
    <location>
        <begin position="29"/>
        <end position="48"/>
    </location>
</feature>
<proteinExistence type="predicted"/>
<dbReference type="GO" id="GO:0003677">
    <property type="term" value="F:DNA binding"/>
    <property type="evidence" value="ECO:0007669"/>
    <property type="project" value="UniProtKB-UniRule"/>
</dbReference>
<dbReference type="SUPFAM" id="SSF46689">
    <property type="entry name" value="Homeodomain-like"/>
    <property type="match status" value="1"/>
</dbReference>
<evidence type="ECO:0000256" key="2">
    <source>
        <dbReference type="ARBA" id="ARBA00023125"/>
    </source>
</evidence>
<reference evidence="6 7" key="1">
    <citation type="submission" date="2020-08" db="EMBL/GenBank/DDBJ databases">
        <title>Genomic Encyclopedia of Type Strains, Phase IV (KMG-V): Genome sequencing to study the core and pangenomes of soil and plant-associated prokaryotes.</title>
        <authorList>
            <person name="Whitman W."/>
        </authorList>
    </citation>
    <scope>NUCLEOTIDE SEQUENCE [LARGE SCALE GENOMIC DNA]</scope>
    <source>
        <strain evidence="6 7">SEMIA 4060</strain>
    </source>
</reference>
<dbReference type="Pfam" id="PF00440">
    <property type="entry name" value="TetR_N"/>
    <property type="match status" value="1"/>
</dbReference>
<dbReference type="RefSeq" id="WP_184705749.1">
    <property type="nucleotide sequence ID" value="NZ_JACHBG010000007.1"/>
</dbReference>
<evidence type="ECO:0000256" key="3">
    <source>
        <dbReference type="ARBA" id="ARBA00023163"/>
    </source>
</evidence>
<protein>
    <submittedName>
        <fullName evidence="6">AcrR family transcriptional regulator</fullName>
    </submittedName>
</protein>
<evidence type="ECO:0000259" key="5">
    <source>
        <dbReference type="PROSITE" id="PS50977"/>
    </source>
</evidence>
<dbReference type="Proteomes" id="UP000565576">
    <property type="component" value="Unassembled WGS sequence"/>
</dbReference>
<dbReference type="PROSITE" id="PS50977">
    <property type="entry name" value="HTH_TETR_2"/>
    <property type="match status" value="1"/>
</dbReference>
<keyword evidence="1" id="KW-0805">Transcription regulation</keyword>
<dbReference type="InterPro" id="IPR001647">
    <property type="entry name" value="HTH_TetR"/>
</dbReference>
<organism evidence="6 7">
    <name type="scientific">Rhizobium lusitanum</name>
    <dbReference type="NCBI Taxonomy" id="293958"/>
    <lineage>
        <taxon>Bacteria</taxon>
        <taxon>Pseudomonadati</taxon>
        <taxon>Pseudomonadota</taxon>
        <taxon>Alphaproteobacteria</taxon>
        <taxon>Hyphomicrobiales</taxon>
        <taxon>Rhizobiaceae</taxon>
        <taxon>Rhizobium/Agrobacterium group</taxon>
        <taxon>Rhizobium</taxon>
    </lineage>
</organism>
<dbReference type="PANTHER" id="PTHR47506:SF7">
    <property type="entry name" value="TRANSCRIPTIONAL REGULATORY PROTEIN"/>
    <property type="match status" value="1"/>
</dbReference>
<evidence type="ECO:0000313" key="6">
    <source>
        <dbReference type="EMBL" id="MBB6486093.1"/>
    </source>
</evidence>
<keyword evidence="3" id="KW-0804">Transcription</keyword>
<dbReference type="AlphaFoldDB" id="A0A7X0IS10"/>
<evidence type="ECO:0000313" key="7">
    <source>
        <dbReference type="Proteomes" id="UP000565576"/>
    </source>
</evidence>
<dbReference type="Gene3D" id="1.10.357.10">
    <property type="entry name" value="Tetracycline Repressor, domain 2"/>
    <property type="match status" value="1"/>
</dbReference>
<gene>
    <name evidence="6" type="ORF">GGD46_003388</name>
</gene>
<dbReference type="InterPro" id="IPR009057">
    <property type="entry name" value="Homeodomain-like_sf"/>
</dbReference>
<accession>A0A7X0IS10</accession>
<comment type="caution">
    <text evidence="6">The sequence shown here is derived from an EMBL/GenBank/DDBJ whole genome shotgun (WGS) entry which is preliminary data.</text>
</comment>
<evidence type="ECO:0000256" key="4">
    <source>
        <dbReference type="PROSITE-ProRule" id="PRU00335"/>
    </source>
</evidence>
<dbReference type="PANTHER" id="PTHR47506">
    <property type="entry name" value="TRANSCRIPTIONAL REGULATORY PROTEIN"/>
    <property type="match status" value="1"/>
</dbReference>
<name>A0A7X0IS10_9HYPH</name>
<feature type="domain" description="HTH tetR-type" evidence="5">
    <location>
        <begin position="6"/>
        <end position="66"/>
    </location>
</feature>
<evidence type="ECO:0000256" key="1">
    <source>
        <dbReference type="ARBA" id="ARBA00023015"/>
    </source>
</evidence>
<dbReference type="EMBL" id="JACHBG010000007">
    <property type="protein sequence ID" value="MBB6486093.1"/>
    <property type="molecule type" value="Genomic_DNA"/>
</dbReference>
<sequence>MPRHKTISDERLLDILVELIVETGPDGLTFARSAKACGLSPAALVQRYGDRETLVEAILMQAWEKLEAETAAADAEAAPTPEGAVNLLMRLMPAETAERDATDGLLLLREDIRNPKLRARGAAWLSNLAKALGRRLSDNPKEANRLGWEMVALWQGAHTVWAFTRQETAAIAIRRMLNAWLARL</sequence>